<evidence type="ECO:0000313" key="2">
    <source>
        <dbReference type="EMBL" id="BBX30030.1"/>
    </source>
</evidence>
<sequence>MERLPFAQLATQRSRMMERLRQLPIADDGVHKRAVAELGRRVENWWGGALPPMTRFADAPPRGRPAMLAADPVELWILRAISPKARPAVFGVEANGAVSTVDLTGRYQIFVSGLSRLLDEAADVCRHINGGGGFLLVERGGRFFTDLEADTDQALAVVDTDKQRFSHTKPPRSKSFWQQVVGFLPWVHDEPEKVSRPAKSEGNAASEQPADPWSPMETADDINARPVYRLVVNIDTGSWPTSGVLGELGYKVGKNGLGPSVRRHILRNALIVELVATMPEAESYVGEWGAPNSRQRAAKIERCLAGFSELNRRKNADYSEAIADWESDLAWFTRECSP</sequence>
<dbReference type="KEGG" id="malv:MALV_51550"/>
<dbReference type="Proteomes" id="UP000466906">
    <property type="component" value="Chromosome"/>
</dbReference>
<feature type="region of interest" description="Disordered" evidence="1">
    <location>
        <begin position="192"/>
        <end position="218"/>
    </location>
</feature>
<gene>
    <name evidence="2" type="ORF">MALV_51550</name>
</gene>
<name>A0A6N4UYL9_9MYCO</name>
<proteinExistence type="predicted"/>
<dbReference type="EMBL" id="AP022565">
    <property type="protein sequence ID" value="BBX30030.1"/>
    <property type="molecule type" value="Genomic_DNA"/>
</dbReference>
<evidence type="ECO:0000256" key="1">
    <source>
        <dbReference type="SAM" id="MobiDB-lite"/>
    </source>
</evidence>
<organism evidence="2 3">
    <name type="scientific">Mycolicibacterium alvei</name>
    <dbReference type="NCBI Taxonomy" id="67081"/>
    <lineage>
        <taxon>Bacteria</taxon>
        <taxon>Bacillati</taxon>
        <taxon>Actinomycetota</taxon>
        <taxon>Actinomycetes</taxon>
        <taxon>Mycobacteriales</taxon>
        <taxon>Mycobacteriaceae</taxon>
        <taxon>Mycolicibacterium</taxon>
    </lineage>
</organism>
<reference evidence="2 3" key="1">
    <citation type="journal article" date="2019" name="Emerg. Microbes Infect.">
        <title>Comprehensive subspecies identification of 175 nontuberculous mycobacteria species based on 7547 genomic profiles.</title>
        <authorList>
            <person name="Matsumoto Y."/>
            <person name="Kinjo T."/>
            <person name="Motooka D."/>
            <person name="Nabeya D."/>
            <person name="Jung N."/>
            <person name="Uechi K."/>
            <person name="Horii T."/>
            <person name="Iida T."/>
            <person name="Fujita J."/>
            <person name="Nakamura S."/>
        </authorList>
    </citation>
    <scope>NUCLEOTIDE SEQUENCE [LARGE SCALE GENOMIC DNA]</scope>
    <source>
        <strain evidence="2 3">JCM 12272</strain>
    </source>
</reference>
<accession>A0A6N4UYL9</accession>
<keyword evidence="3" id="KW-1185">Reference proteome</keyword>
<protein>
    <submittedName>
        <fullName evidence="2">Uncharacterized protein</fullName>
    </submittedName>
</protein>
<dbReference type="AlphaFoldDB" id="A0A6N4UYL9"/>
<evidence type="ECO:0000313" key="3">
    <source>
        <dbReference type="Proteomes" id="UP000466906"/>
    </source>
</evidence>